<evidence type="ECO:0000313" key="7">
    <source>
        <dbReference type="Proteomes" id="UP000622166"/>
    </source>
</evidence>
<dbReference type="GO" id="GO:0016620">
    <property type="term" value="F:oxidoreductase activity, acting on the aldehyde or oxo group of donors, NAD or NADP as acceptor"/>
    <property type="evidence" value="ECO:0007669"/>
    <property type="project" value="InterPro"/>
</dbReference>
<dbReference type="FunFam" id="3.40.605.10:FF:000026">
    <property type="entry name" value="Aldehyde dehydrogenase, putative"/>
    <property type="match status" value="1"/>
</dbReference>
<dbReference type="PROSITE" id="PS00070">
    <property type="entry name" value="ALDEHYDE_DEHYDR_CYS"/>
    <property type="match status" value="1"/>
</dbReference>
<comment type="similarity">
    <text evidence="1 4">Belongs to the aldehyde dehydrogenase family.</text>
</comment>
<evidence type="ECO:0000256" key="1">
    <source>
        <dbReference type="ARBA" id="ARBA00009986"/>
    </source>
</evidence>
<accession>A0A918PGA7</accession>
<dbReference type="FunFam" id="3.40.605.10:FF:000007">
    <property type="entry name" value="NAD/NADP-dependent betaine aldehyde dehydrogenase"/>
    <property type="match status" value="1"/>
</dbReference>
<dbReference type="InterPro" id="IPR016162">
    <property type="entry name" value="Ald_DH_N"/>
</dbReference>
<evidence type="ECO:0000256" key="4">
    <source>
        <dbReference type="RuleBase" id="RU003345"/>
    </source>
</evidence>
<evidence type="ECO:0000256" key="2">
    <source>
        <dbReference type="ARBA" id="ARBA00023002"/>
    </source>
</evidence>
<sequence>MSYEHELQVLNPATEEVVATVAAAGPEDVGAAVTRAARAQAQWAALAPGDRARLLRRFAAAVDDHVEELARLEVREAGHTLGNARWEAGNVRDLLDYAAGGVERLTGRQIPVPGGIDVTFLEPLGVVGVIAPWNFPMPIAAWGTAPALAAGNAVLLKPAETTPLTALRLAELALEAGLPEHLFQVLPGEGPVAGNALVEHPGVAKIAFTGSTAVGQQVWARSGAHLKRVTLELGGKSPNIVFADADLEAAATSAPLSFLDNAGQDCCARTRILVQRTVYDRFLTLLAPAIESVVVGDPADESTQMGPLISAAQRERVRSYVPPDAEGIRGKAPEGPGFWFPPTVLTGIEPHARVAVEEVFGPVAVVLPFEDEAEAVRLADGTPYGLSGSIWTRDVGRALRVSRAVRAGNLSVNSHASVRYWTPFGGFKQSGIGRELGPDALTAFTETKNVFISTEGSAQ</sequence>
<dbReference type="InterPro" id="IPR016161">
    <property type="entry name" value="Ald_DH/histidinol_DH"/>
</dbReference>
<evidence type="ECO:0000313" key="6">
    <source>
        <dbReference type="EMBL" id="GGZ07688.1"/>
    </source>
</evidence>
<name>A0A918PGA7_9ACTN</name>
<dbReference type="EMBL" id="BMVW01000004">
    <property type="protein sequence ID" value="GGZ07688.1"/>
    <property type="molecule type" value="Genomic_DNA"/>
</dbReference>
<evidence type="ECO:0000256" key="3">
    <source>
        <dbReference type="PROSITE-ProRule" id="PRU10007"/>
    </source>
</evidence>
<feature type="domain" description="Aldehyde dehydrogenase" evidence="5">
    <location>
        <begin position="5"/>
        <end position="450"/>
    </location>
</feature>
<dbReference type="PANTHER" id="PTHR11699">
    <property type="entry name" value="ALDEHYDE DEHYDROGENASE-RELATED"/>
    <property type="match status" value="1"/>
</dbReference>
<dbReference type="SUPFAM" id="SSF53720">
    <property type="entry name" value="ALDH-like"/>
    <property type="match status" value="1"/>
</dbReference>
<dbReference type="AlphaFoldDB" id="A0A918PGA7"/>
<dbReference type="InterPro" id="IPR016163">
    <property type="entry name" value="Ald_DH_C"/>
</dbReference>
<dbReference type="InterPro" id="IPR016160">
    <property type="entry name" value="Ald_DH_CS_CYS"/>
</dbReference>
<dbReference type="Gene3D" id="3.40.309.10">
    <property type="entry name" value="Aldehyde Dehydrogenase, Chain A, domain 2"/>
    <property type="match status" value="1"/>
</dbReference>
<dbReference type="Gene3D" id="3.40.605.10">
    <property type="entry name" value="Aldehyde Dehydrogenase, Chain A, domain 1"/>
    <property type="match status" value="1"/>
</dbReference>
<feature type="active site" evidence="3">
    <location>
        <position position="232"/>
    </location>
</feature>
<keyword evidence="7" id="KW-1185">Reference proteome</keyword>
<comment type="caution">
    <text evidence="6">The sequence shown here is derived from an EMBL/GenBank/DDBJ whole genome shotgun (WGS) entry which is preliminary data.</text>
</comment>
<gene>
    <name evidence="6" type="ORF">GCM10010365_28520</name>
</gene>
<dbReference type="RefSeq" id="WP_189858872.1">
    <property type="nucleotide sequence ID" value="NZ_BMVW01000004.1"/>
</dbReference>
<keyword evidence="2 4" id="KW-0560">Oxidoreductase</keyword>
<organism evidence="6 7">
    <name type="scientific">Streptomyces poonensis</name>
    <dbReference type="NCBI Taxonomy" id="68255"/>
    <lineage>
        <taxon>Bacteria</taxon>
        <taxon>Bacillati</taxon>
        <taxon>Actinomycetota</taxon>
        <taxon>Actinomycetes</taxon>
        <taxon>Kitasatosporales</taxon>
        <taxon>Streptomycetaceae</taxon>
        <taxon>Streptomyces</taxon>
    </lineage>
</organism>
<reference evidence="6" key="1">
    <citation type="journal article" date="2014" name="Int. J. Syst. Evol. Microbiol.">
        <title>Complete genome sequence of Corynebacterium casei LMG S-19264T (=DSM 44701T), isolated from a smear-ripened cheese.</title>
        <authorList>
            <consortium name="US DOE Joint Genome Institute (JGI-PGF)"/>
            <person name="Walter F."/>
            <person name="Albersmeier A."/>
            <person name="Kalinowski J."/>
            <person name="Ruckert C."/>
        </authorList>
    </citation>
    <scope>NUCLEOTIDE SEQUENCE</scope>
    <source>
        <strain evidence="6">JCM 4815</strain>
    </source>
</reference>
<evidence type="ECO:0000259" key="5">
    <source>
        <dbReference type="Pfam" id="PF00171"/>
    </source>
</evidence>
<reference evidence="6" key="2">
    <citation type="submission" date="2020-09" db="EMBL/GenBank/DDBJ databases">
        <authorList>
            <person name="Sun Q."/>
            <person name="Ohkuma M."/>
        </authorList>
    </citation>
    <scope>NUCLEOTIDE SEQUENCE</scope>
    <source>
        <strain evidence="6">JCM 4815</strain>
    </source>
</reference>
<dbReference type="InterPro" id="IPR015590">
    <property type="entry name" value="Aldehyde_DH_dom"/>
</dbReference>
<protein>
    <submittedName>
        <fullName evidence="6">Aldehyde dehydrogenase</fullName>
    </submittedName>
</protein>
<dbReference type="Proteomes" id="UP000622166">
    <property type="component" value="Unassembled WGS sequence"/>
</dbReference>
<dbReference type="Pfam" id="PF00171">
    <property type="entry name" value="Aldedh"/>
    <property type="match status" value="1"/>
</dbReference>
<proteinExistence type="inferred from homology"/>
<dbReference type="InterPro" id="IPR029510">
    <property type="entry name" value="Ald_DH_CS_GLU"/>
</dbReference>
<dbReference type="PROSITE" id="PS00687">
    <property type="entry name" value="ALDEHYDE_DEHYDR_GLU"/>
    <property type="match status" value="1"/>
</dbReference>